<comment type="subcellular location">
    <subcellularLocation>
        <location evidence="1">Nucleus</location>
    </subcellularLocation>
</comment>
<evidence type="ECO:0000259" key="6">
    <source>
        <dbReference type="SMART" id="SM00993"/>
    </source>
</evidence>
<reference evidence="7" key="1">
    <citation type="journal article" date="2020" name="Stud. Mycol.">
        <title>101 Dothideomycetes genomes: a test case for predicting lifestyles and emergence of pathogens.</title>
        <authorList>
            <person name="Haridas S."/>
            <person name="Albert R."/>
            <person name="Binder M."/>
            <person name="Bloem J."/>
            <person name="Labutti K."/>
            <person name="Salamov A."/>
            <person name="Andreopoulos B."/>
            <person name="Baker S."/>
            <person name="Barry K."/>
            <person name="Bills G."/>
            <person name="Bluhm B."/>
            <person name="Cannon C."/>
            <person name="Castanera R."/>
            <person name="Culley D."/>
            <person name="Daum C."/>
            <person name="Ezra D."/>
            <person name="Gonzalez J."/>
            <person name="Henrissat B."/>
            <person name="Kuo A."/>
            <person name="Liang C."/>
            <person name="Lipzen A."/>
            <person name="Lutzoni F."/>
            <person name="Magnuson J."/>
            <person name="Mondo S."/>
            <person name="Nolan M."/>
            <person name="Ohm R."/>
            <person name="Pangilinan J."/>
            <person name="Park H.-J."/>
            <person name="Ramirez L."/>
            <person name="Alfaro M."/>
            <person name="Sun H."/>
            <person name="Tritt A."/>
            <person name="Yoshinaga Y."/>
            <person name="Zwiers L.-H."/>
            <person name="Turgeon B."/>
            <person name="Goodwin S."/>
            <person name="Spatafora J."/>
            <person name="Crous P."/>
            <person name="Grigoriev I."/>
        </authorList>
    </citation>
    <scope>NUCLEOTIDE SEQUENCE</scope>
    <source>
        <strain evidence="7">CBS 260.36</strain>
    </source>
</reference>
<organism evidence="7 8">
    <name type="scientific">Myriangium duriaei CBS 260.36</name>
    <dbReference type="NCBI Taxonomy" id="1168546"/>
    <lineage>
        <taxon>Eukaryota</taxon>
        <taxon>Fungi</taxon>
        <taxon>Dikarya</taxon>
        <taxon>Ascomycota</taxon>
        <taxon>Pezizomycotina</taxon>
        <taxon>Dothideomycetes</taxon>
        <taxon>Dothideomycetidae</taxon>
        <taxon>Myriangiales</taxon>
        <taxon>Myriangiaceae</taxon>
        <taxon>Myriangium</taxon>
    </lineage>
</organism>
<dbReference type="OrthoDB" id="49520at2759"/>
<keyword evidence="4" id="KW-0539">Nucleus</keyword>
<comment type="caution">
    <text evidence="7">The sequence shown here is derived from an EMBL/GenBank/DDBJ whole genome shotgun (WGS) entry which is preliminary data.</text>
</comment>
<dbReference type="Proteomes" id="UP000799439">
    <property type="component" value="Unassembled WGS sequence"/>
</dbReference>
<keyword evidence="2" id="KW-0805">Transcription regulation</keyword>
<dbReference type="PANTHER" id="PTHR31200:SF1">
    <property type="entry name" value="INO80 COMPLEX SUBUNIT C"/>
    <property type="match status" value="1"/>
</dbReference>
<dbReference type="SMART" id="SM00993">
    <property type="entry name" value="YL1_C"/>
    <property type="match status" value="1"/>
</dbReference>
<proteinExistence type="predicted"/>
<evidence type="ECO:0000256" key="3">
    <source>
        <dbReference type="ARBA" id="ARBA00023163"/>
    </source>
</evidence>
<dbReference type="Pfam" id="PF08265">
    <property type="entry name" value="YL1_C"/>
    <property type="match status" value="1"/>
</dbReference>
<evidence type="ECO:0000256" key="1">
    <source>
        <dbReference type="ARBA" id="ARBA00004123"/>
    </source>
</evidence>
<dbReference type="InterPro" id="IPR013272">
    <property type="entry name" value="Vps72/YL1_C"/>
</dbReference>
<dbReference type="GO" id="GO:0006338">
    <property type="term" value="P:chromatin remodeling"/>
    <property type="evidence" value="ECO:0007669"/>
    <property type="project" value="InterPro"/>
</dbReference>
<evidence type="ECO:0000256" key="2">
    <source>
        <dbReference type="ARBA" id="ARBA00023015"/>
    </source>
</evidence>
<dbReference type="GO" id="GO:0031011">
    <property type="term" value="C:Ino80 complex"/>
    <property type="evidence" value="ECO:0007669"/>
    <property type="project" value="InterPro"/>
</dbReference>
<evidence type="ECO:0000256" key="4">
    <source>
        <dbReference type="ARBA" id="ARBA00023242"/>
    </source>
</evidence>
<keyword evidence="8" id="KW-1185">Reference proteome</keyword>
<dbReference type="PANTHER" id="PTHR31200">
    <property type="entry name" value="INO80 COMPLEX SUBUNIT C"/>
    <property type="match status" value="1"/>
</dbReference>
<name>A0A9P4IVY5_9PEZI</name>
<accession>A0A9P4IVY5</accession>
<gene>
    <name evidence="7" type="ORF">K461DRAFT_283333</name>
</gene>
<feature type="domain" description="Vps72/YL1 C-terminal" evidence="6">
    <location>
        <begin position="133"/>
        <end position="162"/>
    </location>
</feature>
<sequence length="184" mass="19868">MAPITTASNDETHAALLDQLDMFKITKRFRNPSWRPPQRRNKNLKQILSEASRREASLLNTQTNSGTATPGSDTDTRGLSSNPAQGSRDLQRAVLEKAAGQSSTLGAPAWVQAAPSYTWTSIAAAPSFKPKRKYCDVTGLPAAYADPKTGLRYANKEVYGVVRTLGTGSVQEYLAARGANTVLK</sequence>
<evidence type="ECO:0000313" key="7">
    <source>
        <dbReference type="EMBL" id="KAF2147738.1"/>
    </source>
</evidence>
<evidence type="ECO:0000256" key="5">
    <source>
        <dbReference type="SAM" id="MobiDB-lite"/>
    </source>
</evidence>
<keyword evidence="3" id="KW-0804">Transcription</keyword>
<protein>
    <recommendedName>
        <fullName evidence="6">Vps72/YL1 C-terminal domain-containing protein</fullName>
    </recommendedName>
</protein>
<feature type="compositionally biased region" description="Polar residues" evidence="5">
    <location>
        <begin position="59"/>
        <end position="85"/>
    </location>
</feature>
<dbReference type="AlphaFoldDB" id="A0A9P4IVY5"/>
<feature type="region of interest" description="Disordered" evidence="5">
    <location>
        <begin position="59"/>
        <end position="89"/>
    </location>
</feature>
<dbReference type="EMBL" id="ML996095">
    <property type="protein sequence ID" value="KAF2147738.1"/>
    <property type="molecule type" value="Genomic_DNA"/>
</dbReference>
<dbReference type="InterPro" id="IPR029525">
    <property type="entry name" value="INO80C/Ies6"/>
</dbReference>
<evidence type="ECO:0000313" key="8">
    <source>
        <dbReference type="Proteomes" id="UP000799439"/>
    </source>
</evidence>